<evidence type="ECO:0000313" key="1">
    <source>
        <dbReference type="EMBL" id="MBB1243782.1"/>
    </source>
</evidence>
<dbReference type="Proteomes" id="UP000766698">
    <property type="component" value="Unassembled WGS sequence"/>
</dbReference>
<dbReference type="RefSeq" id="WP_182855150.1">
    <property type="nucleotide sequence ID" value="NZ_WMLF01000099.1"/>
</dbReference>
<accession>A0ABR6EFB9</accession>
<evidence type="ECO:0000313" key="2">
    <source>
        <dbReference type="Proteomes" id="UP000766698"/>
    </source>
</evidence>
<comment type="caution">
    <text evidence="1">The sequence shown here is derived from an EMBL/GenBank/DDBJ whole genome shotgun (WGS) entry which is preliminary data.</text>
</comment>
<dbReference type="EMBL" id="WMLF01000099">
    <property type="protein sequence ID" value="MBB1243782.1"/>
    <property type="molecule type" value="Genomic_DNA"/>
</dbReference>
<sequence length="59" mass="6104">MGLTRCDRCGAEDRTVRLVCLIEQNTGPGGSHRACAGCVPHGCGEFDEPTEAGAAVTAR</sequence>
<name>A0ABR6EFB9_9ACTN</name>
<proteinExistence type="predicted"/>
<protein>
    <submittedName>
        <fullName evidence="1">Uncharacterized protein</fullName>
    </submittedName>
</protein>
<keyword evidence="2" id="KW-1185">Reference proteome</keyword>
<organism evidence="1 2">
    <name type="scientific">Streptomyces durbertensis</name>
    <dbReference type="NCBI Taxonomy" id="2448886"/>
    <lineage>
        <taxon>Bacteria</taxon>
        <taxon>Bacillati</taxon>
        <taxon>Actinomycetota</taxon>
        <taxon>Actinomycetes</taxon>
        <taxon>Kitasatosporales</taxon>
        <taxon>Streptomycetaceae</taxon>
        <taxon>Streptomyces</taxon>
    </lineage>
</organism>
<gene>
    <name evidence="1" type="ORF">GL263_09450</name>
</gene>
<reference evidence="2" key="1">
    <citation type="journal article" date="2020" name="Syst. Appl. Microbiol.">
        <title>Streptomyces alkaliterrae sp. nov., isolated from an alkaline soil, and emended descriptions of Streptomyces alkaliphilus, Streptomyces calidiresistens and Streptomyces durbertensis.</title>
        <authorList>
            <person name="Swiecimska M."/>
            <person name="Golinska P."/>
            <person name="Nouioui I."/>
            <person name="Wypij M."/>
            <person name="Rai M."/>
            <person name="Sangal V."/>
            <person name="Goodfellow M."/>
        </authorList>
    </citation>
    <scope>NUCLEOTIDE SEQUENCE [LARGE SCALE GENOMIC DNA]</scope>
    <source>
        <strain evidence="2">DSM 104538</strain>
    </source>
</reference>